<comment type="caution">
    <text evidence="2">The sequence shown here is derived from an EMBL/GenBank/DDBJ whole genome shotgun (WGS) entry which is preliminary data.</text>
</comment>
<gene>
    <name evidence="2" type="ORF">FC69_GL000020</name>
</gene>
<dbReference type="AlphaFoldDB" id="A0A0R1S0E8"/>
<organism evidence="2 3">
    <name type="scientific">Latilactobacillus fuchuensis DSM 14340 = JCM 11249</name>
    <dbReference type="NCBI Taxonomy" id="1423747"/>
    <lineage>
        <taxon>Bacteria</taxon>
        <taxon>Bacillati</taxon>
        <taxon>Bacillota</taxon>
        <taxon>Bacilli</taxon>
        <taxon>Lactobacillales</taxon>
        <taxon>Lactobacillaceae</taxon>
        <taxon>Latilactobacillus</taxon>
    </lineage>
</organism>
<dbReference type="PROSITE" id="PS51097">
    <property type="entry name" value="PTS_EIIA_TYPE_5"/>
    <property type="match status" value="1"/>
</dbReference>
<reference evidence="2 3" key="1">
    <citation type="journal article" date="2015" name="Genome Announc.">
        <title>Expanding the biotechnology potential of lactobacilli through comparative genomics of 213 strains and associated genera.</title>
        <authorList>
            <person name="Sun Z."/>
            <person name="Harris H.M."/>
            <person name="McCann A."/>
            <person name="Guo C."/>
            <person name="Argimon S."/>
            <person name="Zhang W."/>
            <person name="Yang X."/>
            <person name="Jeffery I.B."/>
            <person name="Cooney J.C."/>
            <person name="Kagawa T.F."/>
            <person name="Liu W."/>
            <person name="Song Y."/>
            <person name="Salvetti E."/>
            <person name="Wrobel A."/>
            <person name="Rasinkangas P."/>
            <person name="Parkhill J."/>
            <person name="Rea M.C."/>
            <person name="O'Sullivan O."/>
            <person name="Ritari J."/>
            <person name="Douillard F.P."/>
            <person name="Paul Ross R."/>
            <person name="Yang R."/>
            <person name="Briner A.E."/>
            <person name="Felis G.E."/>
            <person name="de Vos W.M."/>
            <person name="Barrangou R."/>
            <person name="Klaenhammer T.R."/>
            <person name="Caufield P.W."/>
            <person name="Cui Y."/>
            <person name="Zhang H."/>
            <person name="O'Toole P.W."/>
        </authorList>
    </citation>
    <scope>NUCLEOTIDE SEQUENCE [LARGE SCALE GENOMIC DNA]</scope>
    <source>
        <strain evidence="2 3">DSM 14340</strain>
    </source>
</reference>
<evidence type="ECO:0000313" key="2">
    <source>
        <dbReference type="EMBL" id="KRL58891.1"/>
    </source>
</evidence>
<dbReference type="GO" id="GO:0005737">
    <property type="term" value="C:cytoplasm"/>
    <property type="evidence" value="ECO:0007669"/>
    <property type="project" value="InterPro"/>
</dbReference>
<accession>A0A0R1S0E8</accession>
<comment type="caution">
    <text evidence="1">Lacks conserved residue(s) required for the propagation of feature annotation.</text>
</comment>
<dbReference type="EMBL" id="AZEX01000062">
    <property type="protein sequence ID" value="KRL58891.1"/>
    <property type="molecule type" value="Genomic_DNA"/>
</dbReference>
<protein>
    <submittedName>
        <fullName evidence="2">Uncharacterized protein</fullName>
    </submittedName>
</protein>
<dbReference type="GO" id="GO:0016301">
    <property type="term" value="F:kinase activity"/>
    <property type="evidence" value="ECO:0007669"/>
    <property type="project" value="TreeGrafter"/>
</dbReference>
<dbReference type="Proteomes" id="UP000051264">
    <property type="component" value="Unassembled WGS sequence"/>
</dbReference>
<evidence type="ECO:0000256" key="1">
    <source>
        <dbReference type="PROSITE-ProRule" id="PRU00420"/>
    </source>
</evidence>
<dbReference type="STRING" id="1423747.FC69_GL000020"/>
<dbReference type="PANTHER" id="PTHR40398:SF1">
    <property type="entry name" value="PTS SYSTEM GLUCITOL_SORBITOL-SPECIFIC EIIA COMPONENT"/>
    <property type="match status" value="1"/>
</dbReference>
<evidence type="ECO:0000313" key="3">
    <source>
        <dbReference type="Proteomes" id="UP000051264"/>
    </source>
</evidence>
<dbReference type="InterPro" id="IPR036665">
    <property type="entry name" value="PTS_IIA_glucitol/sorbitol_sf"/>
</dbReference>
<dbReference type="Gene3D" id="2.40.33.40">
    <property type="entry name" value="Phosphotransferase system, glucitol/sorbitol-specific IIA component"/>
    <property type="match status" value="1"/>
</dbReference>
<dbReference type="RefSeq" id="WP_025083840.1">
    <property type="nucleotide sequence ID" value="NZ_AZEX01000062.1"/>
</dbReference>
<proteinExistence type="predicted"/>
<dbReference type="eggNOG" id="COG3731">
    <property type="taxonomic scope" value="Bacteria"/>
</dbReference>
<dbReference type="PANTHER" id="PTHR40398">
    <property type="entry name" value="PTS SYSTEM GLUCITOL/SORBITOL-SPECIFIC EIIA COMPONENT"/>
    <property type="match status" value="1"/>
</dbReference>
<name>A0A0R1S0E8_9LACO</name>
<dbReference type="GO" id="GO:0008982">
    <property type="term" value="F:protein-N(PI)-phosphohistidine-sugar phosphotransferase activity"/>
    <property type="evidence" value="ECO:0007669"/>
    <property type="project" value="InterPro"/>
</dbReference>
<dbReference type="GO" id="GO:0009401">
    <property type="term" value="P:phosphoenolpyruvate-dependent sugar phosphotransferase system"/>
    <property type="evidence" value="ECO:0007669"/>
    <property type="project" value="InterPro"/>
</dbReference>
<sequence length="127" mass="13918">MKIQAEIKAIGANAIDSTEPMVILFNEQATPALKEIALIQQFADLHPVFNLTTGATVTIDQHVYQVTYVGALTNENLNTIGHVTLIFDQLPDGDRLQGGLYLAPMTSETPKMPTFKVGTQLSYQINE</sequence>
<dbReference type="PATRIC" id="fig|1423747.3.peg.21"/>
<dbReference type="Pfam" id="PF03829">
    <property type="entry name" value="PTSIIA_gutA"/>
    <property type="match status" value="1"/>
</dbReference>
<dbReference type="InterPro" id="IPR004716">
    <property type="entry name" value="PTS_IIA_glucitol/sorbitol-sp"/>
</dbReference>
<dbReference type="SUPFAM" id="SSF141530">
    <property type="entry name" value="PTSIIA/GutA-like"/>
    <property type="match status" value="1"/>
</dbReference>